<organism evidence="1 2">
    <name type="scientific">Nibricoccus aquaticus</name>
    <dbReference type="NCBI Taxonomy" id="2576891"/>
    <lineage>
        <taxon>Bacteria</taxon>
        <taxon>Pseudomonadati</taxon>
        <taxon>Verrucomicrobiota</taxon>
        <taxon>Opitutia</taxon>
        <taxon>Opitutales</taxon>
        <taxon>Opitutaceae</taxon>
        <taxon>Nibricoccus</taxon>
    </lineage>
</organism>
<reference evidence="1 2" key="1">
    <citation type="submission" date="2017-09" db="EMBL/GenBank/DDBJ databases">
        <title>Complete genome sequence of Verrucomicrobial strain HZ-65, isolated from freshwater.</title>
        <authorList>
            <person name="Choi A."/>
        </authorList>
    </citation>
    <scope>NUCLEOTIDE SEQUENCE [LARGE SCALE GENOMIC DNA]</scope>
    <source>
        <strain evidence="1 2">HZ-65</strain>
    </source>
</reference>
<dbReference type="KEGG" id="vbh:CMV30_07510"/>
<accession>A0A290Q6A9</accession>
<proteinExistence type="predicted"/>
<evidence type="ECO:0000313" key="2">
    <source>
        <dbReference type="Proteomes" id="UP000217265"/>
    </source>
</evidence>
<sequence length="102" mass="11632">MMEVIHPISLKGTLLFFSPIKRQAVDQMTGKHWRLLLRDRQLVDLFKQAEVKRRFDEHVRSGIDPLMFSDVSFAANLRLSDLAAPPAEIEPSGRSMIPSSNK</sequence>
<dbReference type="Proteomes" id="UP000217265">
    <property type="component" value="Chromosome"/>
</dbReference>
<evidence type="ECO:0000313" key="1">
    <source>
        <dbReference type="EMBL" id="ATC63807.1"/>
    </source>
</evidence>
<protein>
    <submittedName>
        <fullName evidence="1">Uncharacterized protein</fullName>
    </submittedName>
</protein>
<dbReference type="AlphaFoldDB" id="A0A290Q6A9"/>
<gene>
    <name evidence="1" type="ORF">CMV30_07510</name>
</gene>
<dbReference type="EMBL" id="CP023344">
    <property type="protein sequence ID" value="ATC63807.1"/>
    <property type="molecule type" value="Genomic_DNA"/>
</dbReference>
<name>A0A290Q6A9_9BACT</name>
<keyword evidence="2" id="KW-1185">Reference proteome</keyword>